<dbReference type="InterPro" id="IPR004244">
    <property type="entry name" value="Transposase_22"/>
</dbReference>
<comment type="caution">
    <text evidence="1">The sequence shown here is derived from an EMBL/GenBank/DDBJ whole genome shotgun (WGS) entry which is preliminary data.</text>
</comment>
<protein>
    <recommendedName>
        <fullName evidence="3">Zinc finger DNA binding protein</fullName>
    </recommendedName>
</protein>
<keyword evidence="2" id="KW-1185">Reference proteome</keyword>
<name>A0AAV7M242_PLEWA</name>
<dbReference type="EMBL" id="JANPWB010000014">
    <property type="protein sequence ID" value="KAJ1097496.1"/>
    <property type="molecule type" value="Genomic_DNA"/>
</dbReference>
<sequence length="190" mass="21311">MALTKEDLLASLCIFKAELREELTGNFKATLDKFQADLNGKISSLQADVNSVGARTLDLEAQMQDLQQKVAPVDSDIASIKAQLHLTTLKCEDLDNRARRDNVRVHGLEEGSEGPDLEAFVVRLFSTLLGEEQSEVQVERVHRVGNRAAGEGRRPRDILVKLSSFKVKERIPLRVRRQDTVSFHGTILHR</sequence>
<dbReference type="AlphaFoldDB" id="A0AAV7M242"/>
<dbReference type="Proteomes" id="UP001066276">
    <property type="component" value="Chromosome 10"/>
</dbReference>
<proteinExistence type="predicted"/>
<evidence type="ECO:0000313" key="1">
    <source>
        <dbReference type="EMBL" id="KAJ1097496.1"/>
    </source>
</evidence>
<organism evidence="1 2">
    <name type="scientific">Pleurodeles waltl</name>
    <name type="common">Iberian ribbed newt</name>
    <dbReference type="NCBI Taxonomy" id="8319"/>
    <lineage>
        <taxon>Eukaryota</taxon>
        <taxon>Metazoa</taxon>
        <taxon>Chordata</taxon>
        <taxon>Craniata</taxon>
        <taxon>Vertebrata</taxon>
        <taxon>Euteleostomi</taxon>
        <taxon>Amphibia</taxon>
        <taxon>Batrachia</taxon>
        <taxon>Caudata</taxon>
        <taxon>Salamandroidea</taxon>
        <taxon>Salamandridae</taxon>
        <taxon>Pleurodelinae</taxon>
        <taxon>Pleurodeles</taxon>
    </lineage>
</organism>
<gene>
    <name evidence="1" type="ORF">NDU88_002614</name>
</gene>
<accession>A0AAV7M242</accession>
<evidence type="ECO:0008006" key="3">
    <source>
        <dbReference type="Google" id="ProtNLM"/>
    </source>
</evidence>
<dbReference type="PANTHER" id="PTHR11505">
    <property type="entry name" value="L1 TRANSPOSABLE ELEMENT-RELATED"/>
    <property type="match status" value="1"/>
</dbReference>
<dbReference type="Gene3D" id="3.30.70.1820">
    <property type="entry name" value="L1 transposable element, RRM domain"/>
    <property type="match status" value="1"/>
</dbReference>
<dbReference type="Gene3D" id="1.20.5.340">
    <property type="match status" value="1"/>
</dbReference>
<evidence type="ECO:0000313" key="2">
    <source>
        <dbReference type="Proteomes" id="UP001066276"/>
    </source>
</evidence>
<reference evidence="1" key="1">
    <citation type="journal article" date="2022" name="bioRxiv">
        <title>Sequencing and chromosome-scale assembly of the giantPleurodeles waltlgenome.</title>
        <authorList>
            <person name="Brown T."/>
            <person name="Elewa A."/>
            <person name="Iarovenko S."/>
            <person name="Subramanian E."/>
            <person name="Araus A.J."/>
            <person name="Petzold A."/>
            <person name="Susuki M."/>
            <person name="Suzuki K.-i.T."/>
            <person name="Hayashi T."/>
            <person name="Toyoda A."/>
            <person name="Oliveira C."/>
            <person name="Osipova E."/>
            <person name="Leigh N.D."/>
            <person name="Simon A."/>
            <person name="Yun M.H."/>
        </authorList>
    </citation>
    <scope>NUCLEOTIDE SEQUENCE</scope>
    <source>
        <strain evidence="1">20211129_DDA</strain>
        <tissue evidence="1">Liver</tissue>
    </source>
</reference>